<dbReference type="GO" id="GO:0030638">
    <property type="term" value="P:polyketide metabolic process"/>
    <property type="evidence" value="ECO:0007669"/>
    <property type="project" value="InterPro"/>
</dbReference>
<protein>
    <submittedName>
        <fullName evidence="1">Predicted ester cyclase</fullName>
    </submittedName>
</protein>
<accession>A0A1I3UP85</accession>
<sequence length="143" mass="15755">MNSEKQLVLDFIDAVWNKQRTDLLMDFVGENYVDHSLPPGFPEGAKGTKMWIAATSKSFQHSTTIEHMISEGNKVCIRVSMKLQHIGEWRGHAATGVAVTAGGFRFFELVNGRISQQWALIDGNRIEEAIAGAGDAHGCRLAI</sequence>
<dbReference type="STRING" id="1477437.SAMN05444682_11517"/>
<dbReference type="EMBL" id="FOQO01000015">
    <property type="protein sequence ID" value="SFJ85194.1"/>
    <property type="molecule type" value="Genomic_DNA"/>
</dbReference>
<dbReference type="PANTHER" id="PTHR38436:SF1">
    <property type="entry name" value="ESTER CYCLASE"/>
    <property type="match status" value="1"/>
</dbReference>
<evidence type="ECO:0000313" key="2">
    <source>
        <dbReference type="Proteomes" id="UP000198670"/>
    </source>
</evidence>
<dbReference type="Proteomes" id="UP000198670">
    <property type="component" value="Unassembled WGS sequence"/>
</dbReference>
<dbReference type="RefSeq" id="WP_090631870.1">
    <property type="nucleotide sequence ID" value="NZ_FOQO01000015.1"/>
</dbReference>
<dbReference type="PANTHER" id="PTHR38436">
    <property type="entry name" value="POLYKETIDE CYCLASE SNOAL-LIKE DOMAIN"/>
    <property type="match status" value="1"/>
</dbReference>
<dbReference type="OrthoDB" id="9812089at2"/>
<dbReference type="Gene3D" id="3.10.450.50">
    <property type="match status" value="1"/>
</dbReference>
<dbReference type="SUPFAM" id="SSF54427">
    <property type="entry name" value="NTF2-like"/>
    <property type="match status" value="1"/>
</dbReference>
<organism evidence="1 2">
    <name type="scientific">Parapedobacter indicus</name>
    <dbReference type="NCBI Taxonomy" id="1477437"/>
    <lineage>
        <taxon>Bacteria</taxon>
        <taxon>Pseudomonadati</taxon>
        <taxon>Bacteroidota</taxon>
        <taxon>Sphingobacteriia</taxon>
        <taxon>Sphingobacteriales</taxon>
        <taxon>Sphingobacteriaceae</taxon>
        <taxon>Parapedobacter</taxon>
    </lineage>
</organism>
<dbReference type="InterPro" id="IPR009959">
    <property type="entry name" value="Cyclase_SnoaL-like"/>
</dbReference>
<proteinExistence type="predicted"/>
<evidence type="ECO:0000313" key="1">
    <source>
        <dbReference type="EMBL" id="SFJ85194.1"/>
    </source>
</evidence>
<reference evidence="1 2" key="1">
    <citation type="submission" date="2016-10" db="EMBL/GenBank/DDBJ databases">
        <authorList>
            <person name="de Groot N.N."/>
        </authorList>
    </citation>
    <scope>NUCLEOTIDE SEQUENCE [LARGE SCALE GENOMIC DNA]</scope>
    <source>
        <strain evidence="1 2">RK1</strain>
    </source>
</reference>
<keyword evidence="2" id="KW-1185">Reference proteome</keyword>
<dbReference type="Pfam" id="PF07366">
    <property type="entry name" value="SnoaL"/>
    <property type="match status" value="1"/>
</dbReference>
<gene>
    <name evidence="1" type="ORF">SAMN05444682_11517</name>
</gene>
<dbReference type="AlphaFoldDB" id="A0A1I3UP85"/>
<name>A0A1I3UP85_9SPHI</name>
<dbReference type="InterPro" id="IPR032710">
    <property type="entry name" value="NTF2-like_dom_sf"/>
</dbReference>